<reference evidence="1" key="1">
    <citation type="submission" date="2023-10" db="EMBL/GenBank/DDBJ databases">
        <authorList>
            <person name="Rodriguez Cubillos JULIANA M."/>
            <person name="De Vega J."/>
        </authorList>
    </citation>
    <scope>NUCLEOTIDE SEQUENCE</scope>
</reference>
<organism evidence="1 2">
    <name type="scientific">Trifolium pratense</name>
    <name type="common">Red clover</name>
    <dbReference type="NCBI Taxonomy" id="57577"/>
    <lineage>
        <taxon>Eukaryota</taxon>
        <taxon>Viridiplantae</taxon>
        <taxon>Streptophyta</taxon>
        <taxon>Embryophyta</taxon>
        <taxon>Tracheophyta</taxon>
        <taxon>Spermatophyta</taxon>
        <taxon>Magnoliopsida</taxon>
        <taxon>eudicotyledons</taxon>
        <taxon>Gunneridae</taxon>
        <taxon>Pentapetalae</taxon>
        <taxon>rosids</taxon>
        <taxon>fabids</taxon>
        <taxon>Fabales</taxon>
        <taxon>Fabaceae</taxon>
        <taxon>Papilionoideae</taxon>
        <taxon>50 kb inversion clade</taxon>
        <taxon>NPAAA clade</taxon>
        <taxon>Hologalegina</taxon>
        <taxon>IRL clade</taxon>
        <taxon>Trifolieae</taxon>
        <taxon>Trifolium</taxon>
    </lineage>
</organism>
<comment type="caution">
    <text evidence="1">The sequence shown here is derived from an EMBL/GenBank/DDBJ whole genome shotgun (WGS) entry which is preliminary data.</text>
</comment>
<proteinExistence type="predicted"/>
<accession>A0ACB0JH79</accession>
<sequence>MSKRLRLSIFSRKDRDIISSLPDSILYHILSFLPTKDAAATSVLAKRWKPLWFSQLNLHFDDKYFPDAFAFRQFLYSIITIRDNTLPIHSFHLTCCHHGFYYRKDFYNAVYAAITRRVQNLSIDLCYHDRYGIMRLPTLVLTTKTLSVLKLKRVKLIMKKKDHDVVVDLPYLKVLHLESVCFTYYQDIIKLLSGCPILEDFEAKDLIVKSSRLNPLLPSGRDALSISNLVRANISSVGIELDWLRNAHHLCIQVWRNYGLNGMFHNLTYMELTFKLPYPTGFTKWTWLTKLLQKSPKLQTLIIDEINVDTVPYYNCGEWREPTTVPECLSSHLTTCTIRNYSRFNCGFQFAKYIMQNSRVLSTMTIQSSKSIDTDTKFQMLKELSLCPMISTTCKPLLI</sequence>
<protein>
    <submittedName>
        <fullName evidence="1">Uncharacterized protein</fullName>
    </submittedName>
</protein>
<evidence type="ECO:0000313" key="2">
    <source>
        <dbReference type="Proteomes" id="UP001177021"/>
    </source>
</evidence>
<evidence type="ECO:0000313" key="1">
    <source>
        <dbReference type="EMBL" id="CAJ2643380.1"/>
    </source>
</evidence>
<keyword evidence="2" id="KW-1185">Reference proteome</keyword>
<name>A0ACB0JH79_TRIPR</name>
<dbReference type="Proteomes" id="UP001177021">
    <property type="component" value="Unassembled WGS sequence"/>
</dbReference>
<dbReference type="EMBL" id="CASHSV030000034">
    <property type="protein sequence ID" value="CAJ2643380.1"/>
    <property type="molecule type" value="Genomic_DNA"/>
</dbReference>
<gene>
    <name evidence="1" type="ORF">MILVUS5_LOCUS12638</name>
</gene>